<organism evidence="1 2">
    <name type="scientific">Arthrobotrys musiformis</name>
    <dbReference type="NCBI Taxonomy" id="47236"/>
    <lineage>
        <taxon>Eukaryota</taxon>
        <taxon>Fungi</taxon>
        <taxon>Dikarya</taxon>
        <taxon>Ascomycota</taxon>
        <taxon>Pezizomycotina</taxon>
        <taxon>Orbiliomycetes</taxon>
        <taxon>Orbiliales</taxon>
        <taxon>Orbiliaceae</taxon>
        <taxon>Arthrobotrys</taxon>
    </lineage>
</organism>
<dbReference type="AlphaFoldDB" id="A0AAV9W0M5"/>
<evidence type="ECO:0000313" key="2">
    <source>
        <dbReference type="Proteomes" id="UP001370758"/>
    </source>
</evidence>
<name>A0AAV9W0M5_9PEZI</name>
<evidence type="ECO:0000313" key="1">
    <source>
        <dbReference type="EMBL" id="KAK6498933.1"/>
    </source>
</evidence>
<gene>
    <name evidence="1" type="ORF">TWF481_011504</name>
</gene>
<sequence>MQSDEIFGAILEAVESYGADGNCLLTFSNVQCEEARIIHDRLCDPSNNLESRRFKFSFDSLSKTITVVLPEGIKAEPCGWLVSVFFITWARLVPAANFDVFQLLSETHKDFGYPYIGTIKEADSAIWLDESHWPFIVMEVGWSESLSRLRLNRDIWLQGSGGAVRVVIIVKFTRGETGVRGSLEISCQRDGEITRQTKSIWPITEEEDPYILLGDLYGSSLPEGYDGNIKLPLCLSLLRSRCKGRLKNIGLIPAE</sequence>
<dbReference type="Proteomes" id="UP001370758">
    <property type="component" value="Unassembled WGS sequence"/>
</dbReference>
<reference evidence="1 2" key="1">
    <citation type="submission" date="2023-08" db="EMBL/GenBank/DDBJ databases">
        <authorList>
            <person name="Palmer J.M."/>
        </authorList>
    </citation>
    <scope>NUCLEOTIDE SEQUENCE [LARGE SCALE GENOMIC DNA]</scope>
    <source>
        <strain evidence="1 2">TWF481</strain>
    </source>
</reference>
<comment type="caution">
    <text evidence="1">The sequence shown here is derived from an EMBL/GenBank/DDBJ whole genome shotgun (WGS) entry which is preliminary data.</text>
</comment>
<proteinExistence type="predicted"/>
<protein>
    <submittedName>
        <fullName evidence="1">Uncharacterized protein</fullName>
    </submittedName>
</protein>
<keyword evidence="2" id="KW-1185">Reference proteome</keyword>
<accession>A0AAV9W0M5</accession>
<dbReference type="EMBL" id="JAVHJL010000008">
    <property type="protein sequence ID" value="KAK6498933.1"/>
    <property type="molecule type" value="Genomic_DNA"/>
</dbReference>